<evidence type="ECO:0000259" key="2">
    <source>
        <dbReference type="PROSITE" id="PS51192"/>
    </source>
</evidence>
<accession>A0A939E0W1</accession>
<name>A0A939E0W1_9CORY</name>
<dbReference type="GO" id="GO:0016787">
    <property type="term" value="F:hydrolase activity"/>
    <property type="evidence" value="ECO:0007669"/>
    <property type="project" value="UniProtKB-KW"/>
</dbReference>
<keyword evidence="4" id="KW-0547">Nucleotide-binding</keyword>
<dbReference type="InterPro" id="IPR049730">
    <property type="entry name" value="SNF2/RAD54-like_C"/>
</dbReference>
<dbReference type="PROSITE" id="PS51194">
    <property type="entry name" value="HELICASE_CTER"/>
    <property type="match status" value="1"/>
</dbReference>
<dbReference type="SMART" id="SM00490">
    <property type="entry name" value="HELICc"/>
    <property type="match status" value="1"/>
</dbReference>
<dbReference type="PANTHER" id="PTHR45629:SF7">
    <property type="entry name" value="DNA EXCISION REPAIR PROTEIN ERCC-6-RELATED"/>
    <property type="match status" value="1"/>
</dbReference>
<dbReference type="GO" id="GO:0005524">
    <property type="term" value="F:ATP binding"/>
    <property type="evidence" value="ECO:0007669"/>
    <property type="project" value="InterPro"/>
</dbReference>
<feature type="domain" description="Helicase ATP-binding" evidence="2">
    <location>
        <begin position="653"/>
        <end position="903"/>
    </location>
</feature>
<protein>
    <submittedName>
        <fullName evidence="4">DEAD/DEAH box helicase</fullName>
    </submittedName>
</protein>
<dbReference type="PANTHER" id="PTHR45629">
    <property type="entry name" value="SNF2/RAD54 FAMILY MEMBER"/>
    <property type="match status" value="1"/>
</dbReference>
<dbReference type="InterPro" id="IPR050496">
    <property type="entry name" value="SNF2_RAD54_helicase_repair"/>
</dbReference>
<dbReference type="SUPFAM" id="SSF52540">
    <property type="entry name" value="P-loop containing nucleoside triphosphate hydrolases"/>
    <property type="match status" value="2"/>
</dbReference>
<dbReference type="EMBL" id="JAFLEQ010000016">
    <property type="protein sequence ID" value="MBN9644904.1"/>
    <property type="molecule type" value="Genomic_DNA"/>
</dbReference>
<dbReference type="GO" id="GO:0015616">
    <property type="term" value="F:DNA translocase activity"/>
    <property type="evidence" value="ECO:0007669"/>
    <property type="project" value="TreeGrafter"/>
</dbReference>
<keyword evidence="1" id="KW-0378">Hydrolase</keyword>
<dbReference type="GO" id="GO:0004386">
    <property type="term" value="F:helicase activity"/>
    <property type="evidence" value="ECO:0007669"/>
    <property type="project" value="UniProtKB-KW"/>
</dbReference>
<evidence type="ECO:0000256" key="1">
    <source>
        <dbReference type="ARBA" id="ARBA00022801"/>
    </source>
</evidence>
<dbReference type="InterPro" id="IPR001650">
    <property type="entry name" value="Helicase_C-like"/>
</dbReference>
<feature type="domain" description="Helicase C-terminal" evidence="3">
    <location>
        <begin position="1032"/>
        <end position="1188"/>
    </location>
</feature>
<evidence type="ECO:0000259" key="3">
    <source>
        <dbReference type="PROSITE" id="PS51194"/>
    </source>
</evidence>
<dbReference type="Pfam" id="PF00176">
    <property type="entry name" value="SNF2-rel_dom"/>
    <property type="match status" value="1"/>
</dbReference>
<dbReference type="AlphaFoldDB" id="A0A939E0W1"/>
<gene>
    <name evidence="4" type="ORF">JZY06_09820</name>
</gene>
<dbReference type="Proteomes" id="UP000664332">
    <property type="component" value="Unassembled WGS sequence"/>
</dbReference>
<dbReference type="InterPro" id="IPR000330">
    <property type="entry name" value="SNF2_N"/>
</dbReference>
<keyword evidence="4" id="KW-0347">Helicase</keyword>
<sequence>MIDYTINARYDRREGLVVWISDGDGRSLGLAELDDNVLPHRIHEFLAHRSFRRNIPVTVAQNSTIVEARVTGAALTPFGADKLLSVVADYVRGDLLATRAQRETIGDDLRWLAHLHQGIEQRVRSGAVSIAPLVSDGQTMAVFRVVWDRDFTGFYGSMIDAAPHGMRIPDEECVSQLADAVAKRILGLQGLKEKALQPLTASLVTGKPLPRSKESMVHKLPDWFDRHHAEPVELVIVVDEDNPHPPVFNTTGVSNNVGSFYARCVEEETMRDELADLGTCSTGAPAALALIQGAGRWPAAQAAHADFYASVFPRLDDRGTMQLAETWTSGNTTVTSTPRPLEELEDLVGPVVRVSLKARVGDDPALKEVVPGHFTSTQREQIAEDLAEIISLAPVLGRGEHGHLLGQLEDDGRLVFAESEQQKLGLGQAIQHRQHPYEMHLTLQELSEFLDGDVQRLGGAGFHVMVPSIWTKSMVQIRAEVSSSCSPKGILDANSLVNFNWRMAVGGREISEEEMKQLITATGSVVQLREGWVCLDQRSLRAARAALARTWRESHKEQLGRASADDQNSLDISLALKSLRGDNTLSIARMQQLTSGGDDAVWSNISVDFDTDDISRILGGTGIQTEQLDILDPLEDVQADLRDYQSDGVAWMQWMSDRGMGVILADDMGLGKTLQVLTLTAADARADAQRFAGTVAPLNWQIPDVGEMEKYGRFLPPGMAPPENGVRFRAYSTAAEMTAAHLSDVFRLPPSATATGQLVPGGVDADTGLAPGRHTLRQPTLVVAPAAVVDTWRNEIGKFLPDYTVHVQRGPNRPKGRELAEIVARHDFTIISYATLRHDSGSLSQVFFERLVVDEAQNVKNPKTGAWRAVNRVQRRHTIAVTGTPVENSVMDLWSVMELIVPGYLGDKDTFRTSIANPVSRDPNCDEASLLQRLTGPFILRREKNELDLGLGEKVVRKVKVSLTGEQAALYEHVCEKYTSLLDGGVPAQARSTLIFAFLTELQQVCNHPAMYLRDGSGLKNRGAFRSGKFEALQDIVTLCRDQKRRMLVFTRFVAFGEMIAEFLGGQFGSPVPFYHGSLSPAQRSTMVEQFQSEQGPPAMVISIKAGGTGVTLTKASVVVHMDRWWNPAVENQATDRAHRIGQTDKVDVFAMMCTGTMEERVDLLLDAKTMIADATVKSRGAQLAALSNEDLRELVTLRGGSGHKEMEEQ</sequence>
<evidence type="ECO:0000313" key="5">
    <source>
        <dbReference type="Proteomes" id="UP000664332"/>
    </source>
</evidence>
<dbReference type="PROSITE" id="PS51192">
    <property type="entry name" value="HELICASE_ATP_BIND_1"/>
    <property type="match status" value="1"/>
</dbReference>
<dbReference type="SMART" id="SM00487">
    <property type="entry name" value="DEXDc"/>
    <property type="match status" value="1"/>
</dbReference>
<keyword evidence="4" id="KW-0067">ATP-binding</keyword>
<proteinExistence type="predicted"/>
<organism evidence="4 5">
    <name type="scientific">Corynebacterium mendelii</name>
    <dbReference type="NCBI Taxonomy" id="2765362"/>
    <lineage>
        <taxon>Bacteria</taxon>
        <taxon>Bacillati</taxon>
        <taxon>Actinomycetota</taxon>
        <taxon>Actinomycetes</taxon>
        <taxon>Mycobacteriales</taxon>
        <taxon>Corynebacteriaceae</taxon>
        <taxon>Corynebacterium</taxon>
    </lineage>
</organism>
<dbReference type="InterPro" id="IPR014001">
    <property type="entry name" value="Helicase_ATP-bd"/>
</dbReference>
<keyword evidence="5" id="KW-1185">Reference proteome</keyword>
<evidence type="ECO:0000313" key="4">
    <source>
        <dbReference type="EMBL" id="MBN9644904.1"/>
    </source>
</evidence>
<dbReference type="CDD" id="cd18793">
    <property type="entry name" value="SF2_C_SNF"/>
    <property type="match status" value="1"/>
</dbReference>
<dbReference type="InterPro" id="IPR027417">
    <property type="entry name" value="P-loop_NTPase"/>
</dbReference>
<dbReference type="RefSeq" id="WP_207279359.1">
    <property type="nucleotide sequence ID" value="NZ_JAFLEQ010000016.1"/>
</dbReference>
<comment type="caution">
    <text evidence="4">The sequence shown here is derived from an EMBL/GenBank/DDBJ whole genome shotgun (WGS) entry which is preliminary data.</text>
</comment>
<dbReference type="Pfam" id="PF00271">
    <property type="entry name" value="Helicase_C"/>
    <property type="match status" value="1"/>
</dbReference>
<dbReference type="InterPro" id="IPR022138">
    <property type="entry name" value="DUF3670"/>
</dbReference>
<dbReference type="Gene3D" id="3.40.50.10810">
    <property type="entry name" value="Tandem AAA-ATPase domain"/>
    <property type="match status" value="2"/>
</dbReference>
<reference evidence="4" key="1">
    <citation type="submission" date="2021-03" db="EMBL/GenBank/DDBJ databases">
        <authorList>
            <person name="Sun Q."/>
        </authorList>
    </citation>
    <scope>NUCLEOTIDE SEQUENCE</scope>
    <source>
        <strain evidence="4">CCM 8862</strain>
    </source>
</reference>
<dbReference type="Pfam" id="PF12419">
    <property type="entry name" value="DUF3670"/>
    <property type="match status" value="1"/>
</dbReference>
<dbReference type="InterPro" id="IPR038718">
    <property type="entry name" value="SNF2-like_sf"/>
</dbReference>
<dbReference type="Gene3D" id="3.40.50.300">
    <property type="entry name" value="P-loop containing nucleotide triphosphate hydrolases"/>
    <property type="match status" value="1"/>
</dbReference>